<dbReference type="EMBL" id="CAACVS010000589">
    <property type="protein sequence ID" value="VEU43848.1"/>
    <property type="molecule type" value="Genomic_DNA"/>
</dbReference>
<dbReference type="GO" id="GO:0016717">
    <property type="term" value="F:oxidoreductase activity, acting on paired donors, with oxidation of a pair of donors resulting in the reduction of molecular oxygen to two molecules of water"/>
    <property type="evidence" value="ECO:0007669"/>
    <property type="project" value="TreeGrafter"/>
</dbReference>
<dbReference type="OrthoDB" id="260519at2759"/>
<dbReference type="AlphaFoldDB" id="A0A448ZP78"/>
<dbReference type="SUPFAM" id="SSF55856">
    <property type="entry name" value="Cytochrome b5-like heme/steroid binding domain"/>
    <property type="match status" value="1"/>
</dbReference>
<dbReference type="PIRSF" id="PIRSF015921">
    <property type="entry name" value="FA_sphinglp_des"/>
    <property type="match status" value="1"/>
</dbReference>
<sequence length="464" mass="53205">MAPDADKLRQRRSQVVAGDLSVNVSEPETVDRVVTLKGLSGDEICIDGIVYDISAFQHPGGDSIKIFGGNDVTLQYKMIHPYHTEKHLEKMKAVGKVPDYAPEYKWDTPFEREIKKEVFKIVRRGKEFGTYGYFFRAFVYLAVFFYLQYLWMQKSSYTLGIIYGISMGLVGLNVQHDANHGAASKRVWVNDILGLGADLIGGSKWLWMEKHWTHHAYTNHREKDPDGLAAEPFLLFNDYDLSNPKRAGYHAYQAFYLVLLLCGYWLSAVIDVPVIWNLKDRGTLDVGIRLDNDWIASQRKYAISLRIFYVMCNIVTPLWNDFSWTTLSHINVMGVSGSLTLGLLFTLSHNFENADRDPTKENRETGEPVCWFKAQVETSSTYGGTISGWLTGGLNFQVEHHLFPRMSSAWYPYIAPKVREICKKHGVRYAYYPWVWQNMISTLKYTHEVGTGAHWLDNPFKGEM</sequence>
<feature type="transmembrane region" description="Helical" evidence="1">
    <location>
        <begin position="327"/>
        <end position="347"/>
    </location>
</feature>
<keyword evidence="1" id="KW-0472">Membrane</keyword>
<evidence type="ECO:0000256" key="1">
    <source>
        <dbReference type="SAM" id="Phobius"/>
    </source>
</evidence>
<dbReference type="InterPro" id="IPR012171">
    <property type="entry name" value="Fatty_acid_desaturase"/>
</dbReference>
<evidence type="ECO:0000259" key="2">
    <source>
        <dbReference type="SMART" id="SM01117"/>
    </source>
</evidence>
<reference evidence="3 4" key="1">
    <citation type="submission" date="2019-01" db="EMBL/GenBank/DDBJ databases">
        <authorList>
            <person name="Ferrante I. M."/>
        </authorList>
    </citation>
    <scope>NUCLEOTIDE SEQUENCE [LARGE SCALE GENOMIC DNA]</scope>
    <source>
        <strain evidence="3 4">B856</strain>
    </source>
</reference>
<accession>A0A448ZP78</accession>
<dbReference type="PANTHER" id="PTHR19353:SF75">
    <property type="entry name" value="FATTY ACID DESATURASE, PUTATIVE-RELATED"/>
    <property type="match status" value="1"/>
</dbReference>
<dbReference type="SMART" id="SM01117">
    <property type="entry name" value="Cyt-b5"/>
    <property type="match status" value="1"/>
</dbReference>
<feature type="domain" description="Cytochrome b5 heme-binding" evidence="2">
    <location>
        <begin position="34"/>
        <end position="98"/>
    </location>
</feature>
<dbReference type="Gene3D" id="3.10.120.10">
    <property type="entry name" value="Cytochrome b5-like heme/steroid binding domain"/>
    <property type="match status" value="1"/>
</dbReference>
<keyword evidence="4" id="KW-1185">Reference proteome</keyword>
<dbReference type="Pfam" id="PF00487">
    <property type="entry name" value="FA_desaturase"/>
    <property type="match status" value="1"/>
</dbReference>
<dbReference type="GO" id="GO:0006629">
    <property type="term" value="P:lipid metabolic process"/>
    <property type="evidence" value="ECO:0007669"/>
    <property type="project" value="InterPro"/>
</dbReference>
<organism evidence="3 4">
    <name type="scientific">Pseudo-nitzschia multistriata</name>
    <dbReference type="NCBI Taxonomy" id="183589"/>
    <lineage>
        <taxon>Eukaryota</taxon>
        <taxon>Sar</taxon>
        <taxon>Stramenopiles</taxon>
        <taxon>Ochrophyta</taxon>
        <taxon>Bacillariophyta</taxon>
        <taxon>Bacillariophyceae</taxon>
        <taxon>Bacillariophycidae</taxon>
        <taxon>Bacillariales</taxon>
        <taxon>Bacillariaceae</taxon>
        <taxon>Pseudo-nitzschia</taxon>
    </lineage>
</organism>
<feature type="transmembrane region" description="Helical" evidence="1">
    <location>
        <begin position="133"/>
        <end position="151"/>
    </location>
</feature>
<feature type="transmembrane region" description="Helical" evidence="1">
    <location>
        <begin position="254"/>
        <end position="276"/>
    </location>
</feature>
<evidence type="ECO:0000313" key="4">
    <source>
        <dbReference type="Proteomes" id="UP000291116"/>
    </source>
</evidence>
<dbReference type="CDD" id="cd03506">
    <property type="entry name" value="Delta6-FADS-like"/>
    <property type="match status" value="1"/>
</dbReference>
<dbReference type="GO" id="GO:0016020">
    <property type="term" value="C:membrane"/>
    <property type="evidence" value="ECO:0007669"/>
    <property type="project" value="TreeGrafter"/>
</dbReference>
<keyword evidence="1" id="KW-1133">Transmembrane helix</keyword>
<dbReference type="InterPro" id="IPR005804">
    <property type="entry name" value="FA_desaturase_dom"/>
</dbReference>
<dbReference type="PANTHER" id="PTHR19353">
    <property type="entry name" value="FATTY ACID DESATURASE 2"/>
    <property type="match status" value="1"/>
</dbReference>
<proteinExistence type="predicted"/>
<protein>
    <recommendedName>
        <fullName evidence="2">Cytochrome b5 heme-binding domain-containing protein</fullName>
    </recommendedName>
</protein>
<name>A0A448ZP78_9STRA</name>
<keyword evidence="1" id="KW-0812">Transmembrane</keyword>
<dbReference type="InterPro" id="IPR001199">
    <property type="entry name" value="Cyt_B5-like_heme/steroid-bd"/>
</dbReference>
<dbReference type="Proteomes" id="UP000291116">
    <property type="component" value="Unassembled WGS sequence"/>
</dbReference>
<dbReference type="Pfam" id="PF00173">
    <property type="entry name" value="Cyt-b5"/>
    <property type="match status" value="1"/>
</dbReference>
<gene>
    <name evidence="3" type="ORF">PSNMU_V1.4_AUG-EV-PASAV3_0109010</name>
</gene>
<evidence type="ECO:0000313" key="3">
    <source>
        <dbReference type="EMBL" id="VEU43848.1"/>
    </source>
</evidence>
<dbReference type="InterPro" id="IPR036400">
    <property type="entry name" value="Cyt_B5-like_heme/steroid_sf"/>
</dbReference>
<feature type="transmembrane region" description="Helical" evidence="1">
    <location>
        <begin position="157"/>
        <end position="174"/>
    </location>
</feature>